<evidence type="ECO:0000313" key="1">
    <source>
        <dbReference type="EMBL" id="KAI8024133.1"/>
    </source>
</evidence>
<dbReference type="Proteomes" id="UP001060215">
    <property type="component" value="Chromosome 6"/>
</dbReference>
<evidence type="ECO:0000313" key="2">
    <source>
        <dbReference type="Proteomes" id="UP001060215"/>
    </source>
</evidence>
<dbReference type="EMBL" id="CM045763">
    <property type="protein sequence ID" value="KAI8024133.1"/>
    <property type="molecule type" value="Genomic_DNA"/>
</dbReference>
<reference evidence="1 2" key="1">
    <citation type="journal article" date="2022" name="Plant J.">
        <title>Chromosome-level genome of Camellia lanceoleosa provides a valuable resource for understanding genome evolution and self-incompatibility.</title>
        <authorList>
            <person name="Gong W."/>
            <person name="Xiao S."/>
            <person name="Wang L."/>
            <person name="Liao Z."/>
            <person name="Chang Y."/>
            <person name="Mo W."/>
            <person name="Hu G."/>
            <person name="Li W."/>
            <person name="Zhao G."/>
            <person name="Zhu H."/>
            <person name="Hu X."/>
            <person name="Ji K."/>
            <person name="Xiang X."/>
            <person name="Song Q."/>
            <person name="Yuan D."/>
            <person name="Jin S."/>
            <person name="Zhang L."/>
        </authorList>
    </citation>
    <scope>NUCLEOTIDE SEQUENCE [LARGE SCALE GENOMIC DNA]</scope>
    <source>
        <strain evidence="1">SQ_2022a</strain>
    </source>
</reference>
<protein>
    <submittedName>
        <fullName evidence="1">Uncharacterized protein</fullName>
    </submittedName>
</protein>
<name>A0ACC0IGI0_9ERIC</name>
<sequence>MVEAVELRNLKIEMANRSEIGSEMNHQSF</sequence>
<keyword evidence="2" id="KW-1185">Reference proteome</keyword>
<gene>
    <name evidence="1" type="ORF">LOK49_LG03G00371</name>
</gene>
<comment type="caution">
    <text evidence="1">The sequence shown here is derived from an EMBL/GenBank/DDBJ whole genome shotgun (WGS) entry which is preliminary data.</text>
</comment>
<proteinExistence type="predicted"/>
<organism evidence="1 2">
    <name type="scientific">Camellia lanceoleosa</name>
    <dbReference type="NCBI Taxonomy" id="1840588"/>
    <lineage>
        <taxon>Eukaryota</taxon>
        <taxon>Viridiplantae</taxon>
        <taxon>Streptophyta</taxon>
        <taxon>Embryophyta</taxon>
        <taxon>Tracheophyta</taxon>
        <taxon>Spermatophyta</taxon>
        <taxon>Magnoliopsida</taxon>
        <taxon>eudicotyledons</taxon>
        <taxon>Gunneridae</taxon>
        <taxon>Pentapetalae</taxon>
        <taxon>asterids</taxon>
        <taxon>Ericales</taxon>
        <taxon>Theaceae</taxon>
        <taxon>Camellia</taxon>
    </lineage>
</organism>
<accession>A0ACC0IGI0</accession>